<organism evidence="1 2">
    <name type="scientific">Microbacterium aquimaris</name>
    <dbReference type="NCBI Taxonomy" id="459816"/>
    <lineage>
        <taxon>Bacteria</taxon>
        <taxon>Bacillati</taxon>
        <taxon>Actinomycetota</taxon>
        <taxon>Actinomycetes</taxon>
        <taxon>Micrococcales</taxon>
        <taxon>Microbacteriaceae</taxon>
        <taxon>Microbacterium</taxon>
    </lineage>
</organism>
<dbReference type="InterPro" id="IPR036291">
    <property type="entry name" value="NAD(P)-bd_dom_sf"/>
</dbReference>
<dbReference type="Gene3D" id="3.40.50.720">
    <property type="entry name" value="NAD(P)-binding Rossmann-like Domain"/>
    <property type="match status" value="1"/>
</dbReference>
<dbReference type="Proteomes" id="UP001291912">
    <property type="component" value="Unassembled WGS sequence"/>
</dbReference>
<keyword evidence="2" id="KW-1185">Reference proteome</keyword>
<reference evidence="1 2" key="1">
    <citation type="submission" date="2023-10" db="EMBL/GenBank/DDBJ databases">
        <title>Microbacterium xanthum sp. nov., isolated from seaweed.</title>
        <authorList>
            <person name="Lee S.D."/>
        </authorList>
    </citation>
    <scope>NUCLEOTIDE SEQUENCE [LARGE SCALE GENOMIC DNA]</scope>
    <source>
        <strain evidence="1 2">KCTC 19124</strain>
    </source>
</reference>
<dbReference type="SUPFAM" id="SSF51735">
    <property type="entry name" value="NAD(P)-binding Rossmann-fold domains"/>
    <property type="match status" value="1"/>
</dbReference>
<gene>
    <name evidence="1" type="ORF">R2Q92_03125</name>
</gene>
<name>A0ABU5N4H1_9MICO</name>
<protein>
    <submittedName>
        <fullName evidence="1">Uncharacterized protein</fullName>
    </submittedName>
</protein>
<dbReference type="EMBL" id="JAWJYN010000001">
    <property type="protein sequence ID" value="MDZ8160812.1"/>
    <property type="molecule type" value="Genomic_DNA"/>
</dbReference>
<evidence type="ECO:0000313" key="2">
    <source>
        <dbReference type="Proteomes" id="UP001291912"/>
    </source>
</evidence>
<proteinExistence type="predicted"/>
<accession>A0ABU5N4H1</accession>
<dbReference type="RefSeq" id="WP_194423493.1">
    <property type="nucleotide sequence ID" value="NZ_BAAAPT010000001.1"/>
</dbReference>
<evidence type="ECO:0000313" key="1">
    <source>
        <dbReference type="EMBL" id="MDZ8160812.1"/>
    </source>
</evidence>
<sequence>MFDITPVERAVICGRDPQRTREAATKLGWSESSADWREVVARDDIDIVDICTEQRTNRDQRFTRQFGLRLRVDERAPLP</sequence>
<comment type="caution">
    <text evidence="1">The sequence shown here is derived from an EMBL/GenBank/DDBJ whole genome shotgun (WGS) entry which is preliminary data.</text>
</comment>